<protein>
    <submittedName>
        <fullName evidence="2">Uncharacterized protein</fullName>
    </submittedName>
</protein>
<dbReference type="RefSeq" id="XP_014169537.1">
    <property type="nucleotide sequence ID" value="XM_014314062.1"/>
</dbReference>
<evidence type="ECO:0000313" key="2">
    <source>
        <dbReference type="EMBL" id="EFX00055.1"/>
    </source>
</evidence>
<gene>
    <name evidence="2" type="ORF">CMQ_7057</name>
</gene>
<sequence length="239" mass="26987">MVLVRLTAPSLPDRSAWDPFHYHPSQRKLDEDSFAEIPSNLGGNAADIEVRIAGNLERFDKNFGSADLDFEEAVVEVEVEDEDDDDDEDSFSVLSDDGLTKNIETGRLLYSRKQLWAYEEGLRDRETVTLAVGGSAKAVKIKEKTWKHRYPPTKLSPDIFNPSFDDILVNIENFIDCYKSGSVPVTKLGGFSEKSVTAKHESEIRGEEWNVLGYYDGMEPHKASDEPLQPEWEDLAQMP</sequence>
<accession>F0XQA9</accession>
<dbReference type="GeneID" id="25980559"/>
<reference evidence="2 3" key="1">
    <citation type="journal article" date="2011" name="Proc. Natl. Acad. Sci. U.S.A.">
        <title>Genome and transcriptome analyses of the mountain pine beetle-fungal symbiont Grosmannia clavigera, a lodgepole pine pathogen.</title>
        <authorList>
            <person name="DiGuistini S."/>
            <person name="Wang Y."/>
            <person name="Liao N.Y."/>
            <person name="Taylor G."/>
            <person name="Tanguay P."/>
            <person name="Feau N."/>
            <person name="Henrissat B."/>
            <person name="Chan S.K."/>
            <person name="Hesse-Orce U."/>
            <person name="Alamouti S.M."/>
            <person name="Tsui C.K.M."/>
            <person name="Docking R.T."/>
            <person name="Levasseur A."/>
            <person name="Haridas S."/>
            <person name="Robertson G."/>
            <person name="Birol I."/>
            <person name="Holt R.A."/>
            <person name="Marra M.A."/>
            <person name="Hamelin R.C."/>
            <person name="Hirst M."/>
            <person name="Jones S.J.M."/>
            <person name="Bohlmann J."/>
            <person name="Breuil C."/>
        </authorList>
    </citation>
    <scope>NUCLEOTIDE SEQUENCE [LARGE SCALE GENOMIC DNA]</scope>
    <source>
        <strain evidence="3">kw1407 / UAMH 11150</strain>
    </source>
</reference>
<feature type="region of interest" description="Disordered" evidence="1">
    <location>
        <begin position="220"/>
        <end position="239"/>
    </location>
</feature>
<organism evidence="3">
    <name type="scientific">Grosmannia clavigera (strain kw1407 / UAMH 11150)</name>
    <name type="common">Blue stain fungus</name>
    <name type="synonym">Graphiocladiella clavigera</name>
    <dbReference type="NCBI Taxonomy" id="655863"/>
    <lineage>
        <taxon>Eukaryota</taxon>
        <taxon>Fungi</taxon>
        <taxon>Dikarya</taxon>
        <taxon>Ascomycota</taxon>
        <taxon>Pezizomycotina</taxon>
        <taxon>Sordariomycetes</taxon>
        <taxon>Sordariomycetidae</taxon>
        <taxon>Ophiostomatales</taxon>
        <taxon>Ophiostomataceae</taxon>
        <taxon>Leptographium</taxon>
    </lineage>
</organism>
<name>F0XQA9_GROCL</name>
<keyword evidence="3" id="KW-1185">Reference proteome</keyword>
<evidence type="ECO:0000313" key="3">
    <source>
        <dbReference type="Proteomes" id="UP000007796"/>
    </source>
</evidence>
<proteinExistence type="predicted"/>
<dbReference type="Proteomes" id="UP000007796">
    <property type="component" value="Unassembled WGS sequence"/>
</dbReference>
<evidence type="ECO:0000256" key="1">
    <source>
        <dbReference type="SAM" id="MobiDB-lite"/>
    </source>
</evidence>
<dbReference type="EMBL" id="GL629801">
    <property type="protein sequence ID" value="EFX00055.1"/>
    <property type="molecule type" value="Genomic_DNA"/>
</dbReference>
<dbReference type="HOGENOM" id="CLU_1161247_0_0_1"/>
<dbReference type="InParanoid" id="F0XQA9"/>
<dbReference type="AlphaFoldDB" id="F0XQA9"/>